<sequence>MQYDLSPPAPVTMPPVMMDYSPSNCKPKLFLRMFLLGHSNVKSNYGRGLRDFYAWPAISKALQR</sequence>
<gene>
    <name evidence="1" type="ORF">I79_001776</name>
</gene>
<reference evidence="2" key="1">
    <citation type="journal article" date="2011" name="Nat. Biotechnol.">
        <title>The genomic sequence of the Chinese hamster ovary (CHO)-K1 cell line.</title>
        <authorList>
            <person name="Xu X."/>
            <person name="Nagarajan H."/>
            <person name="Lewis N.E."/>
            <person name="Pan S."/>
            <person name="Cai Z."/>
            <person name="Liu X."/>
            <person name="Chen W."/>
            <person name="Xie M."/>
            <person name="Wang W."/>
            <person name="Hammond S."/>
            <person name="Andersen M.R."/>
            <person name="Neff N."/>
            <person name="Passarelli B."/>
            <person name="Koh W."/>
            <person name="Fan H.C."/>
            <person name="Wang J."/>
            <person name="Gui Y."/>
            <person name="Lee K.H."/>
            <person name="Betenbaugh M.J."/>
            <person name="Quake S.R."/>
            <person name="Famili I."/>
            <person name="Palsson B.O."/>
            <person name="Wang J."/>
        </authorList>
    </citation>
    <scope>NUCLEOTIDE SEQUENCE [LARGE SCALE GENOMIC DNA]</scope>
    <source>
        <strain evidence="2">CHO K1 cell line</strain>
    </source>
</reference>
<evidence type="ECO:0000313" key="2">
    <source>
        <dbReference type="Proteomes" id="UP000001075"/>
    </source>
</evidence>
<dbReference type="Proteomes" id="UP000001075">
    <property type="component" value="Unassembled WGS sequence"/>
</dbReference>
<dbReference type="EMBL" id="JH000041">
    <property type="protein sequence ID" value="EGV96900.1"/>
    <property type="molecule type" value="Genomic_DNA"/>
</dbReference>
<proteinExistence type="predicted"/>
<name>G3GVN3_CRIGR</name>
<organism evidence="1 2">
    <name type="scientific">Cricetulus griseus</name>
    <name type="common">Chinese hamster</name>
    <name type="synonym">Cricetulus barabensis griseus</name>
    <dbReference type="NCBI Taxonomy" id="10029"/>
    <lineage>
        <taxon>Eukaryota</taxon>
        <taxon>Metazoa</taxon>
        <taxon>Chordata</taxon>
        <taxon>Craniata</taxon>
        <taxon>Vertebrata</taxon>
        <taxon>Euteleostomi</taxon>
        <taxon>Mammalia</taxon>
        <taxon>Eutheria</taxon>
        <taxon>Euarchontoglires</taxon>
        <taxon>Glires</taxon>
        <taxon>Rodentia</taxon>
        <taxon>Myomorpha</taxon>
        <taxon>Muroidea</taxon>
        <taxon>Cricetidae</taxon>
        <taxon>Cricetinae</taxon>
        <taxon>Cricetulus</taxon>
    </lineage>
</organism>
<accession>G3GVN3</accession>
<dbReference type="AlphaFoldDB" id="G3GVN3"/>
<protein>
    <submittedName>
        <fullName evidence="1">Uncharacterized protein</fullName>
    </submittedName>
</protein>
<evidence type="ECO:0000313" key="1">
    <source>
        <dbReference type="EMBL" id="EGV96900.1"/>
    </source>
</evidence>
<dbReference type="InParanoid" id="G3GVN3"/>